<dbReference type="Gene3D" id="3.30.160.60">
    <property type="entry name" value="Classic Zinc Finger"/>
    <property type="match status" value="3"/>
</dbReference>
<evidence type="ECO:0000256" key="5">
    <source>
        <dbReference type="SAM" id="MobiDB-lite"/>
    </source>
</evidence>
<proteinExistence type="predicted"/>
<dbReference type="Pfam" id="PF00096">
    <property type="entry name" value="zf-C2H2"/>
    <property type="match status" value="3"/>
</dbReference>
<evidence type="ECO:0000313" key="8">
    <source>
        <dbReference type="RefSeq" id="XP_005094167.1"/>
    </source>
</evidence>
<dbReference type="Proteomes" id="UP000694888">
    <property type="component" value="Unplaced"/>
</dbReference>
<keyword evidence="3" id="KW-0862">Zinc</keyword>
<feature type="compositionally biased region" description="Low complexity" evidence="5">
    <location>
        <begin position="186"/>
        <end position="202"/>
    </location>
</feature>
<feature type="region of interest" description="Disordered" evidence="5">
    <location>
        <begin position="311"/>
        <end position="356"/>
    </location>
</feature>
<evidence type="ECO:0000256" key="1">
    <source>
        <dbReference type="ARBA" id="ARBA00022723"/>
    </source>
</evidence>
<evidence type="ECO:0000256" key="3">
    <source>
        <dbReference type="ARBA" id="ARBA00022833"/>
    </source>
</evidence>
<dbReference type="GeneID" id="101850318"/>
<sequence>MKELLESVSMNELNLMLTEDILGPFSDQKTLNELNDTPDICDDLDFDPSIGLFNFSEDALMQDYLFSRGTGFGTSDPGFADFRSAVTSLNSLGNTHEDDRKSRDLDFLLSDPTELSRSNEKSGPLPHVEEAFGVHIKKENKFSRNFSSNVGGLTSTAPIDFPCPEREQCGAGEIHGGHFGSRDEMLSSSESSSSCSEGGWEMSGEDNKDMVVLGVDISNLMHDYAIKTPPAHALAPTPPTPPAPARHKGSTKPVGHLVPSHFLTINGNTQACVYAPPVSSPASPANLLPSTDTYVITTSTSLLHKSTSLLENRARTTNPRLRLPNGAGHLMTSGVDPMLGNYTAEPKSPSGSPSSLCSLDSSSGFSTSSFSPSSSSLLSSSPSGHVNKLEDKIYPCTYQNCNKIYSKSSHLKAHLRRHTGEKPFHCSWPDCGWKFSRSDELARHKRSHSGVKPYKCDVCTKCFSRSDHLAKHRKVHRKNR</sequence>
<dbReference type="PROSITE" id="PS50157">
    <property type="entry name" value="ZINC_FINGER_C2H2_2"/>
    <property type="match status" value="3"/>
</dbReference>
<evidence type="ECO:0000256" key="2">
    <source>
        <dbReference type="ARBA" id="ARBA00022771"/>
    </source>
</evidence>
<evidence type="ECO:0000259" key="6">
    <source>
        <dbReference type="PROSITE" id="PS50157"/>
    </source>
</evidence>
<keyword evidence="1" id="KW-0479">Metal-binding</keyword>
<dbReference type="InterPro" id="IPR036236">
    <property type="entry name" value="Znf_C2H2_sf"/>
</dbReference>
<dbReference type="SUPFAM" id="SSF57667">
    <property type="entry name" value="beta-beta-alpha zinc fingers"/>
    <property type="match status" value="2"/>
</dbReference>
<dbReference type="RefSeq" id="XP_005094167.1">
    <property type="nucleotide sequence ID" value="XM_005094110.3"/>
</dbReference>
<dbReference type="InterPro" id="IPR013087">
    <property type="entry name" value="Znf_C2H2_type"/>
</dbReference>
<dbReference type="SMART" id="SM00355">
    <property type="entry name" value="ZnF_C2H2"/>
    <property type="match status" value="3"/>
</dbReference>
<organism evidence="7 8">
    <name type="scientific">Aplysia californica</name>
    <name type="common">California sea hare</name>
    <dbReference type="NCBI Taxonomy" id="6500"/>
    <lineage>
        <taxon>Eukaryota</taxon>
        <taxon>Metazoa</taxon>
        <taxon>Spiralia</taxon>
        <taxon>Lophotrochozoa</taxon>
        <taxon>Mollusca</taxon>
        <taxon>Gastropoda</taxon>
        <taxon>Heterobranchia</taxon>
        <taxon>Euthyneura</taxon>
        <taxon>Tectipleura</taxon>
        <taxon>Aplysiida</taxon>
        <taxon>Aplysioidea</taxon>
        <taxon>Aplysiidae</taxon>
        <taxon>Aplysia</taxon>
    </lineage>
</organism>
<dbReference type="PANTHER" id="PTHR23235:SF120">
    <property type="entry name" value="KRUPPEL-LIKE FACTOR 15"/>
    <property type="match status" value="1"/>
</dbReference>
<protein>
    <submittedName>
        <fullName evidence="8">Krueppel-like factor 8</fullName>
    </submittedName>
</protein>
<feature type="region of interest" description="Disordered" evidence="5">
    <location>
        <begin position="172"/>
        <end position="205"/>
    </location>
</feature>
<name>A0ABM0JI60_APLCA</name>
<accession>A0ABM0JI60</accession>
<reference evidence="8" key="1">
    <citation type="submission" date="2025-08" db="UniProtKB">
        <authorList>
            <consortium name="RefSeq"/>
        </authorList>
    </citation>
    <scope>IDENTIFICATION</scope>
</reference>
<keyword evidence="7" id="KW-1185">Reference proteome</keyword>
<feature type="region of interest" description="Disordered" evidence="5">
    <location>
        <begin position="231"/>
        <end position="252"/>
    </location>
</feature>
<dbReference type="PROSITE" id="PS00028">
    <property type="entry name" value="ZINC_FINGER_C2H2_1"/>
    <property type="match status" value="3"/>
</dbReference>
<feature type="domain" description="C2H2-type" evidence="6">
    <location>
        <begin position="424"/>
        <end position="453"/>
    </location>
</feature>
<feature type="domain" description="C2H2-type" evidence="6">
    <location>
        <begin position="394"/>
        <end position="423"/>
    </location>
</feature>
<evidence type="ECO:0000313" key="7">
    <source>
        <dbReference type="Proteomes" id="UP000694888"/>
    </source>
</evidence>
<evidence type="ECO:0000256" key="4">
    <source>
        <dbReference type="PROSITE-ProRule" id="PRU00042"/>
    </source>
</evidence>
<feature type="domain" description="C2H2-type" evidence="6">
    <location>
        <begin position="454"/>
        <end position="480"/>
    </location>
</feature>
<gene>
    <name evidence="8" type="primary">LOC101850318</name>
</gene>
<dbReference type="PANTHER" id="PTHR23235">
    <property type="entry name" value="KRUEPPEL-LIKE TRANSCRIPTION FACTOR"/>
    <property type="match status" value="1"/>
</dbReference>
<keyword evidence="2 4" id="KW-0863">Zinc-finger</keyword>